<sequence>MRNSNLWHSTGQPGRSPVPLQSPKYTKPTKTDDPRDASRDTWYLVSLAPSVEDCAAQGSDSTPTKSGTSGNIAEPTPSHPLPPPSLEQESSSNTMDS</sequence>
<feature type="compositionally biased region" description="Low complexity" evidence="1">
    <location>
        <begin position="86"/>
        <end position="97"/>
    </location>
</feature>
<feature type="compositionally biased region" description="Polar residues" evidence="1">
    <location>
        <begin position="58"/>
        <end position="71"/>
    </location>
</feature>
<protein>
    <submittedName>
        <fullName evidence="2">Uncharacterized protein</fullName>
    </submittedName>
</protein>
<name>A0A7J6CHF3_9TELE</name>
<reference evidence="2 3" key="1">
    <citation type="submission" date="2020-04" db="EMBL/GenBank/DDBJ databases">
        <title>Chromosome-level genome assembly of a cyprinid fish Onychostoma macrolepis by integration of Nanopore Sequencing, Bionano and Hi-C technology.</title>
        <authorList>
            <person name="Wang D."/>
        </authorList>
    </citation>
    <scope>NUCLEOTIDE SEQUENCE [LARGE SCALE GENOMIC DNA]</scope>
    <source>
        <strain evidence="2">SWU-2019</strain>
        <tissue evidence="2">Muscle</tissue>
    </source>
</reference>
<comment type="caution">
    <text evidence="2">The sequence shown here is derived from an EMBL/GenBank/DDBJ whole genome shotgun (WGS) entry which is preliminary data.</text>
</comment>
<organism evidence="2 3">
    <name type="scientific">Onychostoma macrolepis</name>
    <dbReference type="NCBI Taxonomy" id="369639"/>
    <lineage>
        <taxon>Eukaryota</taxon>
        <taxon>Metazoa</taxon>
        <taxon>Chordata</taxon>
        <taxon>Craniata</taxon>
        <taxon>Vertebrata</taxon>
        <taxon>Euteleostomi</taxon>
        <taxon>Actinopterygii</taxon>
        <taxon>Neopterygii</taxon>
        <taxon>Teleostei</taxon>
        <taxon>Ostariophysi</taxon>
        <taxon>Cypriniformes</taxon>
        <taxon>Cyprinidae</taxon>
        <taxon>Acrossocheilinae</taxon>
        <taxon>Onychostoma</taxon>
    </lineage>
</organism>
<dbReference type="AlphaFoldDB" id="A0A7J6CHF3"/>
<evidence type="ECO:0000313" key="3">
    <source>
        <dbReference type="Proteomes" id="UP000579812"/>
    </source>
</evidence>
<evidence type="ECO:0000313" key="2">
    <source>
        <dbReference type="EMBL" id="KAF4106747.1"/>
    </source>
</evidence>
<dbReference type="EMBL" id="JAAMOB010000012">
    <property type="protein sequence ID" value="KAF4106747.1"/>
    <property type="molecule type" value="Genomic_DNA"/>
</dbReference>
<dbReference type="Proteomes" id="UP000579812">
    <property type="component" value="Unassembled WGS sequence"/>
</dbReference>
<proteinExistence type="predicted"/>
<keyword evidence="3" id="KW-1185">Reference proteome</keyword>
<gene>
    <name evidence="2" type="ORF">G5714_012737</name>
</gene>
<feature type="compositionally biased region" description="Basic and acidic residues" evidence="1">
    <location>
        <begin position="29"/>
        <end position="39"/>
    </location>
</feature>
<feature type="region of interest" description="Disordered" evidence="1">
    <location>
        <begin position="1"/>
        <end position="97"/>
    </location>
</feature>
<evidence type="ECO:0000256" key="1">
    <source>
        <dbReference type="SAM" id="MobiDB-lite"/>
    </source>
</evidence>
<accession>A0A7J6CHF3</accession>
<feature type="compositionally biased region" description="Polar residues" evidence="1">
    <location>
        <begin position="1"/>
        <end position="13"/>
    </location>
</feature>